<name>A0ABD1FXA1_SALDI</name>
<feature type="region of interest" description="Disordered" evidence="1">
    <location>
        <begin position="25"/>
        <end position="100"/>
    </location>
</feature>
<feature type="compositionally biased region" description="Basic and acidic residues" evidence="1">
    <location>
        <begin position="29"/>
        <end position="38"/>
    </location>
</feature>
<protein>
    <submittedName>
        <fullName evidence="2">Uncharacterized protein</fullName>
    </submittedName>
</protein>
<dbReference type="InterPro" id="IPR021109">
    <property type="entry name" value="Peptidase_aspartic_dom_sf"/>
</dbReference>
<reference evidence="2 3" key="1">
    <citation type="submission" date="2024-06" db="EMBL/GenBank/DDBJ databases">
        <title>A chromosome level genome sequence of Diviner's sage (Salvia divinorum).</title>
        <authorList>
            <person name="Ford S.A."/>
            <person name="Ro D.-K."/>
            <person name="Ness R.W."/>
            <person name="Phillips M.A."/>
        </authorList>
    </citation>
    <scope>NUCLEOTIDE SEQUENCE [LARGE SCALE GENOMIC DNA]</scope>
    <source>
        <strain evidence="2">SAF-2024a</strain>
        <tissue evidence="2">Leaf</tissue>
    </source>
</reference>
<dbReference type="AlphaFoldDB" id="A0ABD1FXA1"/>
<comment type="caution">
    <text evidence="2">The sequence shown here is derived from an EMBL/GenBank/DDBJ whole genome shotgun (WGS) entry which is preliminary data.</text>
</comment>
<dbReference type="Proteomes" id="UP001567538">
    <property type="component" value="Unassembled WGS sequence"/>
</dbReference>
<dbReference type="CDD" id="cd00303">
    <property type="entry name" value="retropepsin_like"/>
    <property type="match status" value="1"/>
</dbReference>
<proteinExistence type="predicted"/>
<dbReference type="PANTHER" id="PTHR33067:SF15">
    <property type="entry name" value="RNA-DIRECTED DNA POLYMERASE"/>
    <property type="match status" value="1"/>
</dbReference>
<dbReference type="Gene3D" id="2.40.70.10">
    <property type="entry name" value="Acid Proteases"/>
    <property type="match status" value="1"/>
</dbReference>
<organism evidence="2 3">
    <name type="scientific">Salvia divinorum</name>
    <name type="common">Maria pastora</name>
    <name type="synonym">Diviner's sage</name>
    <dbReference type="NCBI Taxonomy" id="28513"/>
    <lineage>
        <taxon>Eukaryota</taxon>
        <taxon>Viridiplantae</taxon>
        <taxon>Streptophyta</taxon>
        <taxon>Embryophyta</taxon>
        <taxon>Tracheophyta</taxon>
        <taxon>Spermatophyta</taxon>
        <taxon>Magnoliopsida</taxon>
        <taxon>eudicotyledons</taxon>
        <taxon>Gunneridae</taxon>
        <taxon>Pentapetalae</taxon>
        <taxon>asterids</taxon>
        <taxon>lamiids</taxon>
        <taxon>Lamiales</taxon>
        <taxon>Lamiaceae</taxon>
        <taxon>Nepetoideae</taxon>
        <taxon>Mentheae</taxon>
        <taxon>Salviinae</taxon>
        <taxon>Salvia</taxon>
        <taxon>Salvia subgen. Calosphace</taxon>
    </lineage>
</organism>
<accession>A0ABD1FXA1</accession>
<feature type="region of interest" description="Disordered" evidence="1">
    <location>
        <begin position="1"/>
        <end position="20"/>
    </location>
</feature>
<gene>
    <name evidence="2" type="ORF">AAHA92_29107</name>
</gene>
<dbReference type="PANTHER" id="PTHR33067">
    <property type="entry name" value="RNA-DIRECTED DNA POLYMERASE-RELATED"/>
    <property type="match status" value="1"/>
</dbReference>
<evidence type="ECO:0000313" key="2">
    <source>
        <dbReference type="EMBL" id="KAL1536458.1"/>
    </source>
</evidence>
<sequence length="483" mass="53542">MRGNEGKIPATVRMPGKDNVSMITLRSSRSNETDKLTKETGQAGNVFDLQRKDLRAPLSKSTGPSFLELEATDGKGNKEKKEEEVLLPESSSNEKIQTSEKIKVDKKASAVIQEELPSKHADPGMFTLPITMGEEKIDHAICDLGASTNILPLSIYQKMKGAKMVHTEKVIQLADGSCIHPEGILEHTIVKVQGFLYPADFYLIKMIDAESDGSSRVLLGRPFLKTAKALIDVFAGTICLNYHGKKYTFGVDETTLSLSMEGLNAVSIAKPLVQESEEEKKLKENFEAGGVEGLEEEAAKWLEDTQTRGLTDQELHEAMMSFCQVPKAAKPRGRCQVEGIARIPKLNEQNLLMIGKGVKQEKVVNSENVIDPEEIKGDGGEVNEEKDKGDLITLAKRPRGENGQKMQFTQSKLKWMPRKWRPEWTKPFTIGALGADPTTGLRGSPFYTNPFIFYCPWVKICKDGSEVRVVKEISLRVTALSFI</sequence>
<dbReference type="EMBL" id="JBEAFC010000011">
    <property type="protein sequence ID" value="KAL1536458.1"/>
    <property type="molecule type" value="Genomic_DNA"/>
</dbReference>
<evidence type="ECO:0000313" key="3">
    <source>
        <dbReference type="Proteomes" id="UP001567538"/>
    </source>
</evidence>
<keyword evidence="3" id="KW-1185">Reference proteome</keyword>
<evidence type="ECO:0000256" key="1">
    <source>
        <dbReference type="SAM" id="MobiDB-lite"/>
    </source>
</evidence>
<feature type="compositionally biased region" description="Basic and acidic residues" evidence="1">
    <location>
        <begin position="72"/>
        <end position="84"/>
    </location>
</feature>